<evidence type="ECO:0000256" key="3">
    <source>
        <dbReference type="ARBA" id="ARBA00022737"/>
    </source>
</evidence>
<feature type="transmembrane region" description="Helical" evidence="7">
    <location>
        <begin position="122"/>
        <end position="146"/>
    </location>
</feature>
<protein>
    <recommendedName>
        <fullName evidence="12">Tumor necrosis factor receptor superfamily member 16</fullName>
    </recommendedName>
</protein>
<dbReference type="SUPFAM" id="SSF47986">
    <property type="entry name" value="DEATH domain"/>
    <property type="match status" value="1"/>
</dbReference>
<evidence type="ECO:0000259" key="8">
    <source>
        <dbReference type="PROSITE" id="PS50017"/>
    </source>
</evidence>
<dbReference type="OrthoDB" id="6160824at2759"/>
<dbReference type="PROSITE" id="PS50050">
    <property type="entry name" value="TNFR_NGFR_2"/>
    <property type="match status" value="1"/>
</dbReference>
<feature type="disulfide bond" evidence="6">
    <location>
        <begin position="51"/>
        <end position="69"/>
    </location>
</feature>
<dbReference type="GO" id="GO:0009986">
    <property type="term" value="C:cell surface"/>
    <property type="evidence" value="ECO:0007669"/>
    <property type="project" value="TreeGrafter"/>
</dbReference>
<keyword evidence="7" id="KW-0472">Membrane</keyword>
<dbReference type="RefSeq" id="XP_066933948.1">
    <property type="nucleotide sequence ID" value="XM_067077847.1"/>
</dbReference>
<dbReference type="CDD" id="cd00185">
    <property type="entry name" value="TNFRSF"/>
    <property type="match status" value="1"/>
</dbReference>
<dbReference type="GO" id="GO:0005886">
    <property type="term" value="C:plasma membrane"/>
    <property type="evidence" value="ECO:0007669"/>
    <property type="project" value="TreeGrafter"/>
</dbReference>
<keyword evidence="1" id="KW-0053">Apoptosis</keyword>
<dbReference type="SUPFAM" id="SSF57586">
    <property type="entry name" value="TNF receptor-like"/>
    <property type="match status" value="1"/>
</dbReference>
<evidence type="ECO:0000256" key="7">
    <source>
        <dbReference type="SAM" id="Phobius"/>
    </source>
</evidence>
<dbReference type="InterPro" id="IPR000488">
    <property type="entry name" value="Death_dom"/>
</dbReference>
<feature type="domain" description="Death" evidence="8">
    <location>
        <begin position="224"/>
        <end position="287"/>
    </location>
</feature>
<dbReference type="PROSITE" id="PS50017">
    <property type="entry name" value="DEATH_DOMAIN"/>
    <property type="match status" value="1"/>
</dbReference>
<keyword evidence="5" id="KW-0325">Glycoprotein</keyword>
<evidence type="ECO:0000313" key="10">
    <source>
        <dbReference type="EnsemblMetazoa" id="CLYHEMP017799.1"/>
    </source>
</evidence>
<dbReference type="GO" id="GO:0048406">
    <property type="term" value="F:nerve growth factor binding"/>
    <property type="evidence" value="ECO:0007669"/>
    <property type="project" value="TreeGrafter"/>
</dbReference>
<dbReference type="InterPro" id="IPR001368">
    <property type="entry name" value="TNFR/NGFR_Cys_rich_reg"/>
</dbReference>
<evidence type="ECO:0000256" key="2">
    <source>
        <dbReference type="ARBA" id="ARBA00022729"/>
    </source>
</evidence>
<dbReference type="InterPro" id="IPR052302">
    <property type="entry name" value="Neurotrophin_rcpt-DD"/>
</dbReference>
<dbReference type="GO" id="GO:0006915">
    <property type="term" value="P:apoptotic process"/>
    <property type="evidence" value="ECO:0007669"/>
    <property type="project" value="UniProtKB-KW"/>
</dbReference>
<dbReference type="InterPro" id="IPR011029">
    <property type="entry name" value="DEATH-like_dom_sf"/>
</dbReference>
<dbReference type="Gene3D" id="2.10.50.10">
    <property type="entry name" value="Tumor Necrosis Factor Receptor, subunit A, domain 2"/>
    <property type="match status" value="1"/>
</dbReference>
<sequence length="287" mass="31914">MAPRACTPCQAGYFLSKMCTSSSDTVCRLCADNFFNPNVGFSKTCNRCSPCKRNEHIDKPCTPISDVVCKCEKQNHIYDKFKPCQACPKGTVVINNKCANETSFFTTRQPTTNNNSQVHSKVIALSIGLGVIAIVVSIIVALCCYYSRRRRRHLPPIDDAPSEANEVETNEKLHIKAPRSPPKENVYSAIPLNVKDDKRICSHQLPFSLVHELGGLLAASHSKNYKHLADKLGYKYSFIKRLESSEDPVEALLDDYVTGENPTKEQLYSSLLAIGRPDAAKVVMDEL</sequence>
<feature type="domain" description="TNFR-Cys" evidence="9">
    <location>
        <begin position="29"/>
        <end position="69"/>
    </location>
</feature>
<evidence type="ECO:0000313" key="11">
    <source>
        <dbReference type="Proteomes" id="UP000594262"/>
    </source>
</evidence>
<keyword evidence="7" id="KW-0812">Transmembrane</keyword>
<keyword evidence="2" id="KW-0732">Signal</keyword>
<proteinExistence type="predicted"/>
<keyword evidence="11" id="KW-1185">Reference proteome</keyword>
<accession>A0A7M5X4R0</accession>
<keyword evidence="3" id="KW-0677">Repeat</keyword>
<dbReference type="GeneID" id="136821635"/>
<reference evidence="10" key="1">
    <citation type="submission" date="2021-01" db="UniProtKB">
        <authorList>
            <consortium name="EnsemblMetazoa"/>
        </authorList>
    </citation>
    <scope>IDENTIFICATION</scope>
</reference>
<dbReference type="GO" id="GO:0007266">
    <property type="term" value="P:Rho protein signal transduction"/>
    <property type="evidence" value="ECO:0007669"/>
    <property type="project" value="TreeGrafter"/>
</dbReference>
<organism evidence="10 11">
    <name type="scientific">Clytia hemisphaerica</name>
    <dbReference type="NCBI Taxonomy" id="252671"/>
    <lineage>
        <taxon>Eukaryota</taxon>
        <taxon>Metazoa</taxon>
        <taxon>Cnidaria</taxon>
        <taxon>Hydrozoa</taxon>
        <taxon>Hydroidolina</taxon>
        <taxon>Leptothecata</taxon>
        <taxon>Obeliida</taxon>
        <taxon>Clytiidae</taxon>
        <taxon>Clytia</taxon>
    </lineage>
</organism>
<keyword evidence="4 6" id="KW-1015">Disulfide bond</keyword>
<dbReference type="Proteomes" id="UP000594262">
    <property type="component" value="Unplaced"/>
</dbReference>
<dbReference type="SMART" id="SM00208">
    <property type="entry name" value="TNFR"/>
    <property type="match status" value="2"/>
</dbReference>
<dbReference type="PANTHER" id="PTHR46605:SF1">
    <property type="entry name" value="DEATH DOMAIN-CONTAINING MEMBRANE PROTEIN NRADD"/>
    <property type="match status" value="1"/>
</dbReference>
<dbReference type="Gene3D" id="1.10.533.10">
    <property type="entry name" value="Death Domain, Fas"/>
    <property type="match status" value="1"/>
</dbReference>
<dbReference type="Pfam" id="PF00020">
    <property type="entry name" value="TNFR_c6"/>
    <property type="match status" value="2"/>
</dbReference>
<evidence type="ECO:0000256" key="1">
    <source>
        <dbReference type="ARBA" id="ARBA00022703"/>
    </source>
</evidence>
<dbReference type="EnsemblMetazoa" id="CLYHEMT017799.1">
    <property type="protein sequence ID" value="CLYHEMP017799.1"/>
    <property type="gene ID" value="CLYHEMG017799"/>
</dbReference>
<evidence type="ECO:0000256" key="5">
    <source>
        <dbReference type="ARBA" id="ARBA00023180"/>
    </source>
</evidence>
<evidence type="ECO:0000256" key="6">
    <source>
        <dbReference type="PROSITE-ProRule" id="PRU00206"/>
    </source>
</evidence>
<evidence type="ECO:0000256" key="4">
    <source>
        <dbReference type="ARBA" id="ARBA00023157"/>
    </source>
</evidence>
<dbReference type="PANTHER" id="PTHR46605">
    <property type="entry name" value="TUMOR NECROSIS FACTOR RECEPTOR"/>
    <property type="match status" value="1"/>
</dbReference>
<feature type="disulfide bond" evidence="6">
    <location>
        <begin position="48"/>
        <end position="61"/>
    </location>
</feature>
<dbReference type="Pfam" id="PF00531">
    <property type="entry name" value="Death"/>
    <property type="match status" value="1"/>
</dbReference>
<dbReference type="AlphaFoldDB" id="A0A7M5X4R0"/>
<feature type="repeat" description="TNFR-Cys" evidence="6">
    <location>
        <begin position="29"/>
        <end position="69"/>
    </location>
</feature>
<keyword evidence="7" id="KW-1133">Transmembrane helix</keyword>
<evidence type="ECO:0008006" key="12">
    <source>
        <dbReference type="Google" id="ProtNLM"/>
    </source>
</evidence>
<evidence type="ECO:0000259" key="9">
    <source>
        <dbReference type="PROSITE" id="PS50050"/>
    </source>
</evidence>
<dbReference type="GO" id="GO:0005035">
    <property type="term" value="F:death receptor activity"/>
    <property type="evidence" value="ECO:0007669"/>
    <property type="project" value="TreeGrafter"/>
</dbReference>
<name>A0A7M5X4R0_9CNID</name>
<feature type="disulfide bond" evidence="6">
    <location>
        <begin position="30"/>
        <end position="45"/>
    </location>
</feature>
<dbReference type="GO" id="GO:0015026">
    <property type="term" value="F:coreceptor activity"/>
    <property type="evidence" value="ECO:0007669"/>
    <property type="project" value="TreeGrafter"/>
</dbReference>